<gene>
    <name evidence="1" type="ORF">ARMOST_12213</name>
</gene>
<evidence type="ECO:0000313" key="1">
    <source>
        <dbReference type="EMBL" id="SJL08842.1"/>
    </source>
</evidence>
<protein>
    <submittedName>
        <fullName evidence="1">Uncharacterized protein</fullName>
    </submittedName>
</protein>
<proteinExistence type="predicted"/>
<sequence length="171" mass="19119">MIMPTISSLTIHDFAKGPEPVTMTILSIVAADRPCAVASPYHRASPRHKAARQDRRRQDSFRVLSNVCNVWWHRHEAVNQCAEDSILPESTSTSCKRAPYLIARDFPLCAPADCIPWSLILRKSNAGNNLPDDIYSRFDPNADPLVGVKKLAEPNYEDMNDERENLCGGCP</sequence>
<dbReference type="Proteomes" id="UP000219338">
    <property type="component" value="Unassembled WGS sequence"/>
</dbReference>
<dbReference type="EMBL" id="FUEG01000009">
    <property type="protein sequence ID" value="SJL08842.1"/>
    <property type="molecule type" value="Genomic_DNA"/>
</dbReference>
<organism evidence="1 2">
    <name type="scientific">Armillaria ostoyae</name>
    <name type="common">Armillaria root rot fungus</name>
    <dbReference type="NCBI Taxonomy" id="47428"/>
    <lineage>
        <taxon>Eukaryota</taxon>
        <taxon>Fungi</taxon>
        <taxon>Dikarya</taxon>
        <taxon>Basidiomycota</taxon>
        <taxon>Agaricomycotina</taxon>
        <taxon>Agaricomycetes</taxon>
        <taxon>Agaricomycetidae</taxon>
        <taxon>Agaricales</taxon>
        <taxon>Marasmiineae</taxon>
        <taxon>Physalacriaceae</taxon>
        <taxon>Armillaria</taxon>
    </lineage>
</organism>
<reference evidence="2" key="1">
    <citation type="journal article" date="2017" name="Nat. Ecol. Evol.">
        <title>Genome expansion and lineage-specific genetic innovations in the forest pathogenic fungi Armillaria.</title>
        <authorList>
            <person name="Sipos G."/>
            <person name="Prasanna A.N."/>
            <person name="Walter M.C."/>
            <person name="O'Connor E."/>
            <person name="Balint B."/>
            <person name="Krizsan K."/>
            <person name="Kiss B."/>
            <person name="Hess J."/>
            <person name="Varga T."/>
            <person name="Slot J."/>
            <person name="Riley R."/>
            <person name="Boka B."/>
            <person name="Rigling D."/>
            <person name="Barry K."/>
            <person name="Lee J."/>
            <person name="Mihaltcheva S."/>
            <person name="LaButti K."/>
            <person name="Lipzen A."/>
            <person name="Waldron R."/>
            <person name="Moloney N.M."/>
            <person name="Sperisen C."/>
            <person name="Kredics L."/>
            <person name="Vagvoelgyi C."/>
            <person name="Patrignani A."/>
            <person name="Fitzpatrick D."/>
            <person name="Nagy I."/>
            <person name="Doyle S."/>
            <person name="Anderson J.B."/>
            <person name="Grigoriev I.V."/>
            <person name="Gueldener U."/>
            <person name="Muensterkoetter M."/>
            <person name="Nagy L.G."/>
        </authorList>
    </citation>
    <scope>NUCLEOTIDE SEQUENCE [LARGE SCALE GENOMIC DNA]</scope>
    <source>
        <strain evidence="2">C18/9</strain>
    </source>
</reference>
<keyword evidence="2" id="KW-1185">Reference proteome</keyword>
<accession>A0A284RJC7</accession>
<dbReference type="AlphaFoldDB" id="A0A284RJC7"/>
<name>A0A284RJC7_ARMOS</name>
<evidence type="ECO:0000313" key="2">
    <source>
        <dbReference type="Proteomes" id="UP000219338"/>
    </source>
</evidence>